<keyword evidence="1" id="KW-1133">Transmembrane helix</keyword>
<dbReference type="CDD" id="cd00096">
    <property type="entry name" value="Ig"/>
    <property type="match status" value="1"/>
</dbReference>
<dbReference type="SMART" id="SM00408">
    <property type="entry name" value="IGc2"/>
    <property type="match status" value="2"/>
</dbReference>
<keyword evidence="4" id="KW-1185">Reference proteome</keyword>
<evidence type="ECO:0000313" key="4">
    <source>
        <dbReference type="Proteomes" id="UP000694428"/>
    </source>
</evidence>
<dbReference type="InterPro" id="IPR013783">
    <property type="entry name" value="Ig-like_fold"/>
</dbReference>
<dbReference type="Proteomes" id="UP000694428">
    <property type="component" value="Unplaced"/>
</dbReference>
<protein>
    <recommendedName>
        <fullName evidence="2">Ig-like domain-containing protein</fullName>
    </recommendedName>
</protein>
<evidence type="ECO:0000313" key="3">
    <source>
        <dbReference type="Ensembl" id="ENSPSTP00000005920.1"/>
    </source>
</evidence>
<sequence length="338" mass="37811">ALKIMLPNSSFMLLKCRTVASTPLRYPMMFALLLSFHLSVALFAAFLLLNIFLKSPTHLVKKGEYAELTCKVTGTPEIKITWFKDDRELKESDKFRMSFTKSLAILHLTEVETEDSGEYICEARNDAGKDTCSTIVTVKGVCDIQPLNPMTVVVGEAVELQARVEGSQPISVQWLKDKEEIIRETVISTTSSHCAILFCVCVLIPCVCSLEPPYFHFHLSEPQKPPVFDQPLQPAATEEGDTLQLSCHVRGSEPIRIQWLKAGREIRASERCSFSFANGVALLELAAVTKSDSGEYVCKASNVAVVFMKRKYKRNLIHNVAIEVSCFKMLKLLCLLKL</sequence>
<dbReference type="PANTHER" id="PTHR47633">
    <property type="entry name" value="IMMUNOGLOBULIN"/>
    <property type="match status" value="1"/>
</dbReference>
<dbReference type="Pfam" id="PF07679">
    <property type="entry name" value="I-set"/>
    <property type="match status" value="3"/>
</dbReference>
<dbReference type="InterPro" id="IPR013098">
    <property type="entry name" value="Ig_I-set"/>
</dbReference>
<name>A0A8C9EWA3_PAVCR</name>
<dbReference type="SMART" id="SM00409">
    <property type="entry name" value="IG"/>
    <property type="match status" value="2"/>
</dbReference>
<accession>A0A8C9EWA3</accession>
<dbReference type="Gene3D" id="2.60.40.10">
    <property type="entry name" value="Immunoglobulins"/>
    <property type="match status" value="3"/>
</dbReference>
<feature type="domain" description="Ig-like" evidence="2">
    <location>
        <begin position="225"/>
        <end position="302"/>
    </location>
</feature>
<organism evidence="3 4">
    <name type="scientific">Pavo cristatus</name>
    <name type="common">Indian peafowl</name>
    <name type="synonym">Blue peafowl</name>
    <dbReference type="NCBI Taxonomy" id="9049"/>
    <lineage>
        <taxon>Eukaryota</taxon>
        <taxon>Metazoa</taxon>
        <taxon>Chordata</taxon>
        <taxon>Craniata</taxon>
        <taxon>Vertebrata</taxon>
        <taxon>Euteleostomi</taxon>
        <taxon>Archelosauria</taxon>
        <taxon>Archosauria</taxon>
        <taxon>Dinosauria</taxon>
        <taxon>Saurischia</taxon>
        <taxon>Theropoda</taxon>
        <taxon>Coelurosauria</taxon>
        <taxon>Aves</taxon>
        <taxon>Neognathae</taxon>
        <taxon>Galloanserae</taxon>
        <taxon>Galliformes</taxon>
        <taxon>Phasianidae</taxon>
        <taxon>Phasianinae</taxon>
        <taxon>Pavo</taxon>
    </lineage>
</organism>
<dbReference type="Ensembl" id="ENSPSTT00000006211.1">
    <property type="protein sequence ID" value="ENSPSTP00000005920.1"/>
    <property type="gene ID" value="ENSPSTG00000004161.1"/>
</dbReference>
<keyword evidence="1" id="KW-0472">Membrane</keyword>
<reference evidence="3" key="1">
    <citation type="submission" date="2025-08" db="UniProtKB">
        <authorList>
            <consortium name="Ensembl"/>
        </authorList>
    </citation>
    <scope>IDENTIFICATION</scope>
</reference>
<dbReference type="InterPro" id="IPR013106">
    <property type="entry name" value="Ig_V-set"/>
</dbReference>
<dbReference type="SUPFAM" id="SSF48726">
    <property type="entry name" value="Immunoglobulin"/>
    <property type="match status" value="3"/>
</dbReference>
<dbReference type="InterPro" id="IPR036179">
    <property type="entry name" value="Ig-like_dom_sf"/>
</dbReference>
<dbReference type="PROSITE" id="PS50835">
    <property type="entry name" value="IG_LIKE"/>
    <property type="match status" value="2"/>
</dbReference>
<dbReference type="FunFam" id="2.60.40.10:FF:000022">
    <property type="entry name" value="Cardiac titin"/>
    <property type="match status" value="2"/>
</dbReference>
<dbReference type="InterPro" id="IPR003598">
    <property type="entry name" value="Ig_sub2"/>
</dbReference>
<evidence type="ECO:0000256" key="1">
    <source>
        <dbReference type="SAM" id="Phobius"/>
    </source>
</evidence>
<proteinExistence type="predicted"/>
<reference evidence="3" key="2">
    <citation type="submission" date="2025-09" db="UniProtKB">
        <authorList>
            <consortium name="Ensembl"/>
        </authorList>
    </citation>
    <scope>IDENTIFICATION</scope>
</reference>
<dbReference type="InterPro" id="IPR003599">
    <property type="entry name" value="Ig_sub"/>
</dbReference>
<evidence type="ECO:0000259" key="2">
    <source>
        <dbReference type="PROSITE" id="PS50835"/>
    </source>
</evidence>
<feature type="transmembrane region" description="Helical" evidence="1">
    <location>
        <begin position="28"/>
        <end position="53"/>
    </location>
</feature>
<feature type="domain" description="Ig-like" evidence="2">
    <location>
        <begin position="27"/>
        <end position="137"/>
    </location>
</feature>
<dbReference type="AlphaFoldDB" id="A0A8C9EWA3"/>
<keyword evidence="1" id="KW-0812">Transmembrane</keyword>
<dbReference type="InterPro" id="IPR007110">
    <property type="entry name" value="Ig-like_dom"/>
</dbReference>
<dbReference type="SMART" id="SM00406">
    <property type="entry name" value="IGv"/>
    <property type="match status" value="2"/>
</dbReference>